<keyword evidence="2" id="KW-0732">Signal</keyword>
<reference evidence="4" key="1">
    <citation type="submission" date="2020-11" db="EMBL/GenBank/DDBJ databases">
        <title>Enhanced detection system for hospital associated transmission using whole genome sequencing surveillance.</title>
        <authorList>
            <person name="Harrison L.H."/>
            <person name="Van Tyne D."/>
            <person name="Marsh J.W."/>
            <person name="Griffith M.P."/>
            <person name="Snyder D.J."/>
            <person name="Cooper V.S."/>
            <person name="Mustapha M."/>
        </authorList>
    </citation>
    <scope>NUCLEOTIDE SEQUENCE</scope>
    <source>
        <strain evidence="4">STEN00053</strain>
    </source>
</reference>
<name>A0AA40YFT8_STEMA</name>
<evidence type="ECO:0000256" key="1">
    <source>
        <dbReference type="SAM" id="MobiDB-lite"/>
    </source>
</evidence>
<gene>
    <name evidence="4" type="ORF">I5V89_14365</name>
</gene>
<evidence type="ECO:0000313" key="5">
    <source>
        <dbReference type="Proteomes" id="UP000634179"/>
    </source>
</evidence>
<evidence type="ECO:0000313" key="4">
    <source>
        <dbReference type="EMBL" id="MBH1791055.1"/>
    </source>
</evidence>
<dbReference type="Proteomes" id="UP000634179">
    <property type="component" value="Unassembled WGS sequence"/>
</dbReference>
<proteinExistence type="predicted"/>
<dbReference type="PROSITE" id="PS51257">
    <property type="entry name" value="PROKAR_LIPOPROTEIN"/>
    <property type="match status" value="1"/>
</dbReference>
<sequence length="262" mass="27155">MPRNNDRVTRAMKPLMILCWVALLAACSPPGSDAGASAPAANTGQASTDGKAISTPAAATGSSAACAEGASQVQTLICNDPALLQQEAELAKAEASARDTLDAAGKAKLQAEQQRWIQHTRDLCGDAHCLQQVFADRLKVLSATRDGLVDQDACEVPDGQQQCVDLLVLRDPNSQLANFNTLLGENGQEGRLLGCTAATNVGGGPNAVLAANCIQETTAGKRNVQLCSNQMVGQFALEPASAAYGTQAVRQLLGFTPQHCAG</sequence>
<evidence type="ECO:0000256" key="2">
    <source>
        <dbReference type="SAM" id="SignalP"/>
    </source>
</evidence>
<feature type="region of interest" description="Disordered" evidence="1">
    <location>
        <begin position="33"/>
        <end position="54"/>
    </location>
</feature>
<protein>
    <recommendedName>
        <fullName evidence="3">Lysozyme inhibitor LprI-like N-terminal domain-containing protein</fullName>
    </recommendedName>
</protein>
<evidence type="ECO:0000259" key="3">
    <source>
        <dbReference type="Pfam" id="PF07007"/>
    </source>
</evidence>
<accession>A0AA40YFT8</accession>
<feature type="chain" id="PRO_5041254734" description="Lysozyme inhibitor LprI-like N-terminal domain-containing protein" evidence="2">
    <location>
        <begin position="35"/>
        <end position="262"/>
    </location>
</feature>
<feature type="signal peptide" evidence="2">
    <location>
        <begin position="1"/>
        <end position="34"/>
    </location>
</feature>
<dbReference type="AlphaFoldDB" id="A0AA40YFT8"/>
<dbReference type="InterPro" id="IPR009739">
    <property type="entry name" value="LprI-like_N"/>
</dbReference>
<feature type="domain" description="Lysozyme inhibitor LprI-like N-terminal" evidence="3">
    <location>
        <begin position="66"/>
        <end position="131"/>
    </location>
</feature>
<dbReference type="EMBL" id="JADUOV010000010">
    <property type="protein sequence ID" value="MBH1791055.1"/>
    <property type="molecule type" value="Genomic_DNA"/>
</dbReference>
<comment type="caution">
    <text evidence="4">The sequence shown here is derived from an EMBL/GenBank/DDBJ whole genome shotgun (WGS) entry which is preliminary data.</text>
</comment>
<organism evidence="4 5">
    <name type="scientific">Stenotrophomonas maltophilia</name>
    <name type="common">Pseudomonas maltophilia</name>
    <name type="synonym">Xanthomonas maltophilia</name>
    <dbReference type="NCBI Taxonomy" id="40324"/>
    <lineage>
        <taxon>Bacteria</taxon>
        <taxon>Pseudomonadati</taxon>
        <taxon>Pseudomonadota</taxon>
        <taxon>Gammaproteobacteria</taxon>
        <taxon>Lysobacterales</taxon>
        <taxon>Lysobacteraceae</taxon>
        <taxon>Stenotrophomonas</taxon>
        <taxon>Stenotrophomonas maltophilia group</taxon>
    </lineage>
</organism>
<dbReference type="Pfam" id="PF07007">
    <property type="entry name" value="LprI"/>
    <property type="match status" value="1"/>
</dbReference>